<comment type="caution">
    <text evidence="2">The sequence shown here is derived from an EMBL/GenBank/DDBJ whole genome shotgun (WGS) entry which is preliminary data.</text>
</comment>
<feature type="signal peptide" evidence="1">
    <location>
        <begin position="1"/>
        <end position="16"/>
    </location>
</feature>
<proteinExistence type="predicted"/>
<name>A0AAV1JUG4_9NEOP</name>
<protein>
    <submittedName>
        <fullName evidence="2">Uncharacterized protein</fullName>
    </submittedName>
</protein>
<keyword evidence="3" id="KW-1185">Reference proteome</keyword>
<evidence type="ECO:0000313" key="3">
    <source>
        <dbReference type="Proteomes" id="UP001497472"/>
    </source>
</evidence>
<dbReference type="EMBL" id="CAVLEF010000146">
    <property type="protein sequence ID" value="CAK1552517.1"/>
    <property type="molecule type" value="Genomic_DNA"/>
</dbReference>
<dbReference type="AlphaFoldDB" id="A0AAV1JUG4"/>
<reference evidence="2 3" key="1">
    <citation type="submission" date="2023-11" db="EMBL/GenBank/DDBJ databases">
        <authorList>
            <person name="Okamura Y."/>
        </authorList>
    </citation>
    <scope>NUCLEOTIDE SEQUENCE [LARGE SCALE GENOMIC DNA]</scope>
</reference>
<organism evidence="2 3">
    <name type="scientific">Leptosia nina</name>
    <dbReference type="NCBI Taxonomy" id="320188"/>
    <lineage>
        <taxon>Eukaryota</taxon>
        <taxon>Metazoa</taxon>
        <taxon>Ecdysozoa</taxon>
        <taxon>Arthropoda</taxon>
        <taxon>Hexapoda</taxon>
        <taxon>Insecta</taxon>
        <taxon>Pterygota</taxon>
        <taxon>Neoptera</taxon>
        <taxon>Endopterygota</taxon>
        <taxon>Lepidoptera</taxon>
        <taxon>Glossata</taxon>
        <taxon>Ditrysia</taxon>
        <taxon>Papilionoidea</taxon>
        <taxon>Pieridae</taxon>
        <taxon>Pierinae</taxon>
        <taxon>Leptosia</taxon>
    </lineage>
</organism>
<evidence type="ECO:0000256" key="1">
    <source>
        <dbReference type="SAM" id="SignalP"/>
    </source>
</evidence>
<dbReference type="Proteomes" id="UP001497472">
    <property type="component" value="Unassembled WGS sequence"/>
</dbReference>
<accession>A0AAV1JUG4</accession>
<evidence type="ECO:0000313" key="2">
    <source>
        <dbReference type="EMBL" id="CAK1552517.1"/>
    </source>
</evidence>
<sequence length="117" mass="14058">MLPVYIFFGVLCVTKCDDYYSKEPKTTEKYNWHPTESYWDKTKPTTAKDTDDKLFVIQSSFGKPYYVTGLYTIPYYIFGEFANYYQRPTFGYPDINYYNYLIKKQNKDKPYVPSYKP</sequence>
<gene>
    <name evidence="2" type="ORF">LNINA_LOCUS11558</name>
</gene>
<feature type="chain" id="PRO_5043696027" evidence="1">
    <location>
        <begin position="17"/>
        <end position="117"/>
    </location>
</feature>
<keyword evidence="1" id="KW-0732">Signal</keyword>